<protein>
    <submittedName>
        <fullName evidence="2">VWA domain-containing protein</fullName>
    </submittedName>
</protein>
<dbReference type="SUPFAM" id="SSF53300">
    <property type="entry name" value="vWA-like"/>
    <property type="match status" value="1"/>
</dbReference>
<evidence type="ECO:0000313" key="2">
    <source>
        <dbReference type="EMBL" id="MBC3872063.1"/>
    </source>
</evidence>
<dbReference type="Pfam" id="PF00092">
    <property type="entry name" value="VWA"/>
    <property type="match status" value="1"/>
</dbReference>
<dbReference type="Pfam" id="PF12034">
    <property type="entry name" value="YfbK_C"/>
    <property type="match status" value="1"/>
</dbReference>
<organism evidence="2 3">
    <name type="scientific">Undibacterium flavidum</name>
    <dbReference type="NCBI Taxonomy" id="2762297"/>
    <lineage>
        <taxon>Bacteria</taxon>
        <taxon>Pseudomonadati</taxon>
        <taxon>Pseudomonadota</taxon>
        <taxon>Betaproteobacteria</taxon>
        <taxon>Burkholderiales</taxon>
        <taxon>Oxalobacteraceae</taxon>
        <taxon>Undibacterium</taxon>
    </lineage>
</organism>
<dbReference type="PANTHER" id="PTHR10579:SF43">
    <property type="entry name" value="ZINC FINGER (C3HC4-TYPE RING FINGER) FAMILY PROTEIN"/>
    <property type="match status" value="1"/>
</dbReference>
<dbReference type="InterPro" id="IPR022156">
    <property type="entry name" value="Uncharacterised_YfbK_N"/>
</dbReference>
<keyword evidence="3" id="KW-1185">Reference proteome</keyword>
<evidence type="ECO:0000313" key="3">
    <source>
        <dbReference type="Proteomes" id="UP000624279"/>
    </source>
</evidence>
<gene>
    <name evidence="2" type="ORF">H8K55_00570</name>
</gene>
<dbReference type="InterPro" id="IPR051266">
    <property type="entry name" value="CLCR"/>
</dbReference>
<dbReference type="PROSITE" id="PS50234">
    <property type="entry name" value="VWFA"/>
    <property type="match status" value="1"/>
</dbReference>
<dbReference type="SMART" id="SM00327">
    <property type="entry name" value="VWA"/>
    <property type="match status" value="1"/>
</dbReference>
<dbReference type="InterPro" id="IPR036465">
    <property type="entry name" value="vWFA_dom_sf"/>
</dbReference>
<accession>A0ABR6Y671</accession>
<dbReference type="InterPro" id="IPR002035">
    <property type="entry name" value="VWF_A"/>
</dbReference>
<dbReference type="Proteomes" id="UP000624279">
    <property type="component" value="Unassembled WGS sequence"/>
</dbReference>
<dbReference type="InterPro" id="IPR021908">
    <property type="entry name" value="YfbK_C"/>
</dbReference>
<reference evidence="2 3" key="1">
    <citation type="submission" date="2020-08" db="EMBL/GenBank/DDBJ databases">
        <title>Novel species isolated from subtropical streams in China.</title>
        <authorList>
            <person name="Lu H."/>
        </authorList>
    </citation>
    <scope>NUCLEOTIDE SEQUENCE [LARGE SCALE GENOMIC DNA]</scope>
    <source>
        <strain evidence="2 3">LX15W</strain>
    </source>
</reference>
<sequence length="560" mass="61074">MPQPLEAHVSAPPPPAYIVSPAEMSPVSKVANSPMQQMSRSVQENAKLDMSQASVTTTAKYQKIQENSWKLVTEEPVSTFSADVDTGSYANVRRFIQQGQLPAHDAIRAEEMVNYFSYDYALPKKDDAHPFSVHTQLSASPWNASRQLLRIAIKGKDLAKETLPAANLVFLVDVSGSMDMPDRLPLVRSSLKLLVAQLRPQDRVSLVTYANGTRVVLPATAGDQKAKINLALEQLSAGGGTNGEAGIKLAYAQAHAGKIQGGINRVLLATDGDLNIGVTNDRDLKALVERERKAGISLSTLGVGDDNYNEALMKKLANNGDGSYHYLDSLQEAHKVLVNEYTSTLATIAQDLKLQVEFNPALVKEYRLIGYELRALTREQFNDDKVDAGDIGAGHTVTALYEIVPKGSKGNIDALRYQPNISDKAPSKETQNKEALSDELAWLKLRYKTPGSEQSQLVETPIKQTNMVDNIKSADQDFRFATAVAAWAQWLRGSSLIANYGPKDILALANSARGSDRFGHRAEFIRLVELSAALHPVQAKQLSKKQTKPAVAETAALESD</sequence>
<dbReference type="CDD" id="cd01465">
    <property type="entry name" value="vWA_subgroup"/>
    <property type="match status" value="1"/>
</dbReference>
<dbReference type="Pfam" id="PF12450">
    <property type="entry name" value="vWF_A"/>
    <property type="match status" value="1"/>
</dbReference>
<proteinExistence type="predicted"/>
<comment type="caution">
    <text evidence="2">The sequence shown here is derived from an EMBL/GenBank/DDBJ whole genome shotgun (WGS) entry which is preliminary data.</text>
</comment>
<dbReference type="PANTHER" id="PTHR10579">
    <property type="entry name" value="CALCIUM-ACTIVATED CHLORIDE CHANNEL REGULATOR"/>
    <property type="match status" value="1"/>
</dbReference>
<dbReference type="Gene3D" id="3.40.50.410">
    <property type="entry name" value="von Willebrand factor, type A domain"/>
    <property type="match status" value="1"/>
</dbReference>
<feature type="domain" description="VWFA" evidence="1">
    <location>
        <begin position="167"/>
        <end position="352"/>
    </location>
</feature>
<name>A0ABR6Y671_9BURK</name>
<evidence type="ECO:0000259" key="1">
    <source>
        <dbReference type="PROSITE" id="PS50234"/>
    </source>
</evidence>
<dbReference type="EMBL" id="JACOGA010000001">
    <property type="protein sequence ID" value="MBC3872063.1"/>
    <property type="molecule type" value="Genomic_DNA"/>
</dbReference>